<dbReference type="EMBL" id="WMIG01000020">
    <property type="protein sequence ID" value="MTH61804.1"/>
    <property type="molecule type" value="Genomic_DNA"/>
</dbReference>
<evidence type="ECO:0000256" key="1">
    <source>
        <dbReference type="ARBA" id="ARBA00001917"/>
    </source>
</evidence>
<accession>A0A844HTN0</accession>
<feature type="binding site" evidence="7">
    <location>
        <position position="284"/>
    </location>
    <ligand>
        <name>glyoxylate</name>
        <dbReference type="ChEBI" id="CHEBI:36655"/>
    </ligand>
</feature>
<proteinExistence type="inferred from homology"/>
<feature type="binding site" evidence="7">
    <location>
        <begin position="316"/>
        <end position="320"/>
    </location>
    <ligand>
        <name>FMN</name>
        <dbReference type="ChEBI" id="CHEBI:58210"/>
    </ligand>
</feature>
<dbReference type="InterPro" id="IPR013785">
    <property type="entry name" value="Aldolase_TIM"/>
</dbReference>
<comment type="caution">
    <text evidence="9">The sequence shown here is derived from an EMBL/GenBank/DDBJ whole genome shotgun (WGS) entry which is preliminary data.</text>
</comment>
<dbReference type="InterPro" id="IPR008259">
    <property type="entry name" value="FMN_hydac_DH_AS"/>
</dbReference>
<dbReference type="FunFam" id="3.20.20.70:FF:000029">
    <property type="entry name" value="L-lactate dehydrogenase"/>
    <property type="match status" value="1"/>
</dbReference>
<name>A0A844HTN0_9RHOB</name>
<feature type="binding site" evidence="7">
    <location>
        <position position="287"/>
    </location>
    <ligand>
        <name>glyoxylate</name>
        <dbReference type="ChEBI" id="CHEBI:36655"/>
    </ligand>
</feature>
<dbReference type="Pfam" id="PF01070">
    <property type="entry name" value="FMN_dh"/>
    <property type="match status" value="1"/>
</dbReference>
<dbReference type="CDD" id="cd02809">
    <property type="entry name" value="alpha_hydroxyacid_oxid_FMN"/>
    <property type="match status" value="1"/>
</dbReference>
<dbReference type="PIRSF" id="PIRSF000138">
    <property type="entry name" value="Al-hdrx_acd_dh"/>
    <property type="match status" value="1"/>
</dbReference>
<dbReference type="InterPro" id="IPR037396">
    <property type="entry name" value="FMN_HAD"/>
</dbReference>
<evidence type="ECO:0000256" key="5">
    <source>
        <dbReference type="ARBA" id="ARBA00024042"/>
    </source>
</evidence>
<organism evidence="9 10">
    <name type="scientific">Paracoccus litorisediminis</name>
    <dbReference type="NCBI Taxonomy" id="2006130"/>
    <lineage>
        <taxon>Bacteria</taxon>
        <taxon>Pseudomonadati</taxon>
        <taxon>Pseudomonadota</taxon>
        <taxon>Alphaproteobacteria</taxon>
        <taxon>Rhodobacterales</taxon>
        <taxon>Paracoccaceae</taxon>
        <taxon>Paracoccus</taxon>
    </lineage>
</organism>
<dbReference type="SUPFAM" id="SSF51395">
    <property type="entry name" value="FMN-linked oxidoreductases"/>
    <property type="match status" value="1"/>
</dbReference>
<feature type="domain" description="FMN hydroxy acid dehydrogenase" evidence="8">
    <location>
        <begin position="3"/>
        <end position="390"/>
    </location>
</feature>
<dbReference type="OrthoDB" id="9770452at2"/>
<feature type="binding site" evidence="7">
    <location>
        <position position="29"/>
    </location>
    <ligand>
        <name>glyoxylate</name>
        <dbReference type="ChEBI" id="CHEBI:36655"/>
    </ligand>
</feature>
<feature type="binding site" evidence="7">
    <location>
        <position position="132"/>
    </location>
    <ligand>
        <name>glyoxylate</name>
        <dbReference type="ChEBI" id="CHEBI:36655"/>
    </ligand>
</feature>
<dbReference type="InterPro" id="IPR012133">
    <property type="entry name" value="Alpha-hydoxy_acid_DH_FMN"/>
</dbReference>
<dbReference type="GO" id="GO:0004459">
    <property type="term" value="F:L-lactate dehydrogenase (NAD+) activity"/>
    <property type="evidence" value="ECO:0007669"/>
    <property type="project" value="UniProtKB-EC"/>
</dbReference>
<feature type="binding site" evidence="7">
    <location>
        <position position="169"/>
    </location>
    <ligand>
        <name>glyoxylate</name>
        <dbReference type="ChEBI" id="CHEBI:36655"/>
    </ligand>
</feature>
<keyword evidence="2 7" id="KW-0285">Flavoprotein</keyword>
<dbReference type="EC" id="1.1.1.27" evidence="9"/>
<evidence type="ECO:0000256" key="3">
    <source>
        <dbReference type="ARBA" id="ARBA00022643"/>
    </source>
</evidence>
<feature type="binding site" evidence="7">
    <location>
        <position position="160"/>
    </location>
    <ligand>
        <name>FMN</name>
        <dbReference type="ChEBI" id="CHEBI:58210"/>
    </ligand>
</feature>
<dbReference type="AlphaFoldDB" id="A0A844HTN0"/>
<dbReference type="NCBIfam" id="NF008398">
    <property type="entry name" value="PRK11197.1"/>
    <property type="match status" value="1"/>
</dbReference>
<feature type="binding site" evidence="7">
    <location>
        <position position="282"/>
    </location>
    <ligand>
        <name>FMN</name>
        <dbReference type="ChEBI" id="CHEBI:58210"/>
    </ligand>
</feature>
<evidence type="ECO:0000313" key="10">
    <source>
        <dbReference type="Proteomes" id="UP000449846"/>
    </source>
</evidence>
<feature type="binding site" evidence="7">
    <location>
        <position position="260"/>
    </location>
    <ligand>
        <name>glyoxylate</name>
        <dbReference type="ChEBI" id="CHEBI:36655"/>
    </ligand>
</feature>
<feature type="binding site" evidence="7">
    <location>
        <begin position="339"/>
        <end position="340"/>
    </location>
    <ligand>
        <name>FMN</name>
        <dbReference type="ChEBI" id="CHEBI:58210"/>
    </ligand>
</feature>
<gene>
    <name evidence="9" type="ORF">GL300_21615</name>
</gene>
<evidence type="ECO:0000259" key="8">
    <source>
        <dbReference type="PROSITE" id="PS51349"/>
    </source>
</evidence>
<dbReference type="GO" id="GO:0005886">
    <property type="term" value="C:plasma membrane"/>
    <property type="evidence" value="ECO:0007669"/>
    <property type="project" value="TreeGrafter"/>
</dbReference>
<dbReference type="PROSITE" id="PS00557">
    <property type="entry name" value="FMN_HYDROXY_ACID_DH_1"/>
    <property type="match status" value="1"/>
</dbReference>
<protein>
    <submittedName>
        <fullName evidence="9">L-lactate dehydrogenase</fullName>
        <ecNumber evidence="9">1.1.1.27</ecNumber>
    </submittedName>
</protein>
<feature type="binding site" evidence="7">
    <location>
        <begin position="82"/>
        <end position="84"/>
    </location>
    <ligand>
        <name>FMN</name>
        <dbReference type="ChEBI" id="CHEBI:58210"/>
    </ligand>
</feature>
<dbReference type="InterPro" id="IPR000262">
    <property type="entry name" value="FMN-dep_DH"/>
</dbReference>
<evidence type="ECO:0000256" key="7">
    <source>
        <dbReference type="PIRSR" id="PIRSR000138-2"/>
    </source>
</evidence>
<evidence type="ECO:0000256" key="2">
    <source>
        <dbReference type="ARBA" id="ARBA00022630"/>
    </source>
</evidence>
<evidence type="ECO:0000256" key="6">
    <source>
        <dbReference type="PIRSR" id="PIRSR000138-1"/>
    </source>
</evidence>
<dbReference type="GO" id="GO:0010181">
    <property type="term" value="F:FMN binding"/>
    <property type="evidence" value="ECO:0007669"/>
    <property type="project" value="InterPro"/>
</dbReference>
<dbReference type="PROSITE" id="PS51349">
    <property type="entry name" value="FMN_HYDROXY_ACID_DH_2"/>
    <property type="match status" value="1"/>
</dbReference>
<dbReference type="Gene3D" id="3.20.20.70">
    <property type="entry name" value="Aldolase class I"/>
    <property type="match status" value="1"/>
</dbReference>
<evidence type="ECO:0000256" key="4">
    <source>
        <dbReference type="ARBA" id="ARBA00023002"/>
    </source>
</evidence>
<keyword evidence="4 9" id="KW-0560">Oxidoreductase</keyword>
<feature type="binding site" evidence="7">
    <location>
        <position position="134"/>
    </location>
    <ligand>
        <name>glyoxylate</name>
        <dbReference type="ChEBI" id="CHEBI:36655"/>
    </ligand>
</feature>
<dbReference type="PANTHER" id="PTHR10578">
    <property type="entry name" value="S -2-HYDROXY-ACID OXIDASE-RELATED"/>
    <property type="match status" value="1"/>
</dbReference>
<comment type="similarity">
    <text evidence="5">Belongs to the FMN-dependent alpha-hydroxy acid dehydrogenase family.</text>
</comment>
<keyword evidence="10" id="KW-1185">Reference proteome</keyword>
<reference evidence="9 10" key="1">
    <citation type="submission" date="2019-11" db="EMBL/GenBank/DDBJ databases">
        <authorList>
            <person name="Dong K."/>
        </authorList>
    </citation>
    <scope>NUCLEOTIDE SEQUENCE [LARGE SCALE GENOMIC DNA]</scope>
    <source>
        <strain evidence="9 10">NBRC 112902</strain>
    </source>
</reference>
<evidence type="ECO:0000313" key="9">
    <source>
        <dbReference type="EMBL" id="MTH61804.1"/>
    </source>
</evidence>
<dbReference type="Proteomes" id="UP000449846">
    <property type="component" value="Unassembled WGS sequence"/>
</dbReference>
<dbReference type="PANTHER" id="PTHR10578:SF85">
    <property type="entry name" value="L-LACTATE DEHYDROGENASE"/>
    <property type="match status" value="1"/>
</dbReference>
<sequence>MPTMNLVPATVADYRRIAEARLPRFLFDYADGGAYDEYTLRRNVEDFKPIGIRQQVMRDVSNIALGTQLAGEAAAMPMALAPIGMGGMFARRAEVQAKRAADAAGLPFTLSTMSICSMEEVAAVSDRPFWFQLYMLRDRAIVAEMLERAWALGVRTLVFTVDLAVAGERYRDVRNGIAGGTSAWGKLRAGALSYAARPRWVMDVGIKGKPHQFGNISAYVPSATNPTEYRGWIISQIDASVTWKDIEWLRGLWQGKLILKGILTPGDALEAARVGADAIVVSNHGGRQLDGVSSTIRMLPRIADALAGSGPEIMLDGGVRSGLDVLRAVALGASGVMIGRPWVYAVAARGQAGVSALLTRFHSEMRVGMALAGIDNIAAVDRSILDLDEVPELGPQSKAPRWAHALDNLRQDTSVQGVA</sequence>
<feature type="binding site" evidence="7">
    <location>
        <position position="111"/>
    </location>
    <ligand>
        <name>FMN</name>
        <dbReference type="ChEBI" id="CHEBI:58210"/>
    </ligand>
</feature>
<keyword evidence="3 7" id="KW-0288">FMN</keyword>
<dbReference type="GO" id="GO:0009060">
    <property type="term" value="P:aerobic respiration"/>
    <property type="evidence" value="ECO:0007669"/>
    <property type="project" value="TreeGrafter"/>
</dbReference>
<comment type="cofactor">
    <cofactor evidence="1">
        <name>FMN</name>
        <dbReference type="ChEBI" id="CHEBI:58210"/>
    </cofactor>
</comment>
<feature type="active site" description="Proton acceptor" evidence="6">
    <location>
        <position position="284"/>
    </location>
</feature>